<proteinExistence type="predicted"/>
<dbReference type="Pfam" id="PF05133">
    <property type="entry name" value="SPP1_portal"/>
    <property type="match status" value="1"/>
</dbReference>
<comment type="caution">
    <text evidence="2">The sequence shown here is derived from an EMBL/GenBank/DDBJ whole genome shotgun (WGS) entry which is preliminary data.</text>
</comment>
<protein>
    <submittedName>
        <fullName evidence="2">Phage portal protein</fullName>
    </submittedName>
</protein>
<feature type="coiled-coil region" evidence="1">
    <location>
        <begin position="468"/>
        <end position="498"/>
    </location>
</feature>
<gene>
    <name evidence="2" type="ORF">DW873_00110</name>
</gene>
<dbReference type="EMBL" id="QSHA01000001">
    <property type="protein sequence ID" value="RHB77442.1"/>
    <property type="molecule type" value="Genomic_DNA"/>
</dbReference>
<dbReference type="AlphaFoldDB" id="A0A413XHL7"/>
<evidence type="ECO:0000256" key="1">
    <source>
        <dbReference type="SAM" id="Coils"/>
    </source>
</evidence>
<reference evidence="2 3" key="1">
    <citation type="submission" date="2018-08" db="EMBL/GenBank/DDBJ databases">
        <title>A genome reference for cultivated species of the human gut microbiota.</title>
        <authorList>
            <person name="Zou Y."/>
            <person name="Xue W."/>
            <person name="Luo G."/>
        </authorList>
    </citation>
    <scope>NUCLEOTIDE SEQUENCE [LARGE SCALE GENOMIC DNA]</scope>
    <source>
        <strain evidence="2 3">AM39-1</strain>
    </source>
</reference>
<dbReference type="Proteomes" id="UP000286114">
    <property type="component" value="Unassembled WGS sequence"/>
</dbReference>
<evidence type="ECO:0000313" key="2">
    <source>
        <dbReference type="EMBL" id="RHB77442.1"/>
    </source>
</evidence>
<sequence length="499" mass="57799">MPLNLEEILALPDIGQKINYLKKGRKTELPDCCKLWDDWNPERHEIMVDKKKYPDRKVLEKEAEKHFDEKTGKTYEIEAKYKTEPVNRISIPLEQDIVNIQTAFTVGTEPSMDCTPTDDDEKKLLDAVKAVFKSNKIKYQNKKIVRAWLSEQEAAEYWYVTDDDSFWAKFWKKVKTTFGGKVKPTKKLKSVLWSPFRGDKLYPFFNDEGKMIAFSREYKKKLMDDSEITCFMTITDKMVYQWDLSKGYEERTPFTHGFPKLPVLYAYRPEPYCKKIKTFRVRLEKLLSNYADCIDYHFFPLLKLIGDVEGFMGKVKDRMVKLTGEGADAQYLTWNQANDTVKFEVETLFEKAYSMTNTPQISFEKLSGAGNALSGVAFDYVFLSTHLQVQNHAEVIGEFLQRRVNFIVSALGSINPSEFNKASETIDISTEVVPYRLDNLEDKVNVAVKAVSGGVWSQRHGVMFAGNIDRIEEEIAEIKEEQEEKRNAEMQKQSIKKGE</sequence>
<dbReference type="RefSeq" id="WP_117880689.1">
    <property type="nucleotide sequence ID" value="NZ_QRLB01000002.1"/>
</dbReference>
<name>A0A413XHL7_BACUN</name>
<keyword evidence="1" id="KW-0175">Coiled coil</keyword>
<accession>A0A413XHL7</accession>
<organism evidence="2 3">
    <name type="scientific">Bacteroides uniformis</name>
    <dbReference type="NCBI Taxonomy" id="820"/>
    <lineage>
        <taxon>Bacteria</taxon>
        <taxon>Pseudomonadati</taxon>
        <taxon>Bacteroidota</taxon>
        <taxon>Bacteroidia</taxon>
        <taxon>Bacteroidales</taxon>
        <taxon>Bacteroidaceae</taxon>
        <taxon>Bacteroides</taxon>
    </lineage>
</organism>
<dbReference type="InterPro" id="IPR021145">
    <property type="entry name" value="Portal_protein_SPP1_Gp6-like"/>
</dbReference>
<evidence type="ECO:0000313" key="3">
    <source>
        <dbReference type="Proteomes" id="UP000286114"/>
    </source>
</evidence>